<dbReference type="AlphaFoldDB" id="A0AAI8ANK8"/>
<keyword evidence="4" id="KW-0375">Hydrogen ion transport</keyword>
<evidence type="ECO:0000256" key="8">
    <source>
        <dbReference type="ARBA" id="ARBA00023310"/>
    </source>
</evidence>
<accession>A0AAI8ANK8</accession>
<dbReference type="SUPFAM" id="SSF52943">
    <property type="entry name" value="ATP synthase (F1-ATPase), gamma subunit"/>
    <property type="match status" value="1"/>
</dbReference>
<evidence type="ECO:0000256" key="3">
    <source>
        <dbReference type="ARBA" id="ARBA00022448"/>
    </source>
</evidence>
<comment type="subcellular location">
    <subcellularLocation>
        <location evidence="1">Membrane</location>
        <topology evidence="1">Peripheral membrane protein</topology>
    </subcellularLocation>
</comment>
<evidence type="ECO:0000313" key="10">
    <source>
        <dbReference type="Proteomes" id="UP000009399"/>
    </source>
</evidence>
<proteinExistence type="inferred from homology"/>
<protein>
    <submittedName>
        <fullName evidence="9">Uncharacterized protein</fullName>
    </submittedName>
</protein>
<dbReference type="GO" id="GO:0046933">
    <property type="term" value="F:proton-transporting ATP synthase activity, rotational mechanism"/>
    <property type="evidence" value="ECO:0007669"/>
    <property type="project" value="InterPro"/>
</dbReference>
<organism evidence="9 10">
    <name type="scientific">Mesomycoplasma hyorhinis SK76</name>
    <dbReference type="NCBI Taxonomy" id="1118964"/>
    <lineage>
        <taxon>Bacteria</taxon>
        <taxon>Bacillati</taxon>
        <taxon>Mycoplasmatota</taxon>
        <taxon>Mycoplasmoidales</taxon>
        <taxon>Metamycoplasmataceae</taxon>
        <taxon>Mesomycoplasma</taxon>
    </lineage>
</organism>
<comment type="similarity">
    <text evidence="2">Belongs to the ATPase gamma chain family.</text>
</comment>
<evidence type="ECO:0000256" key="5">
    <source>
        <dbReference type="ARBA" id="ARBA00023065"/>
    </source>
</evidence>
<dbReference type="GeneID" id="93248841"/>
<keyword evidence="5" id="KW-0406">Ion transport</keyword>
<dbReference type="EMBL" id="CP003914">
    <property type="protein sequence ID" value="AFX74660.1"/>
    <property type="molecule type" value="Genomic_DNA"/>
</dbReference>
<dbReference type="Gene3D" id="3.40.1380.10">
    <property type="match status" value="1"/>
</dbReference>
<evidence type="ECO:0000256" key="6">
    <source>
        <dbReference type="ARBA" id="ARBA00023136"/>
    </source>
</evidence>
<evidence type="ECO:0000313" key="9">
    <source>
        <dbReference type="EMBL" id="AFX74660.1"/>
    </source>
</evidence>
<evidence type="ECO:0000256" key="4">
    <source>
        <dbReference type="ARBA" id="ARBA00022781"/>
    </source>
</evidence>
<dbReference type="NCBIfam" id="NF045933">
    <property type="entry name" value="MSC_0622_gamma"/>
    <property type="match status" value="1"/>
</dbReference>
<dbReference type="GO" id="GO:0045259">
    <property type="term" value="C:proton-transporting ATP synthase complex"/>
    <property type="evidence" value="ECO:0007669"/>
    <property type="project" value="UniProtKB-KW"/>
</dbReference>
<evidence type="ECO:0000256" key="2">
    <source>
        <dbReference type="ARBA" id="ARBA00007681"/>
    </source>
</evidence>
<reference evidence="9 10" key="1">
    <citation type="journal article" date="2013" name="Genome Announc.">
        <title>Complete Genome Sequence of Mycoplasma hyorhinis Strain SK76.</title>
        <authorList>
            <person name="Goodison S."/>
            <person name="Urquidi V."/>
            <person name="Kumar D."/>
            <person name="Reyes L."/>
            <person name="Rosser C.J."/>
        </authorList>
    </citation>
    <scope>NUCLEOTIDE SEQUENCE [LARGE SCALE GENOMIC DNA]</scope>
    <source>
        <strain evidence="9 10">SK76</strain>
    </source>
</reference>
<name>A0AAI8ANK8_MESHY</name>
<keyword evidence="7" id="KW-0139">CF(1)</keyword>
<evidence type="ECO:0000256" key="7">
    <source>
        <dbReference type="ARBA" id="ARBA00023196"/>
    </source>
</evidence>
<sequence>MHLKKVIQKRDNLKKIHLKVNSEKNILLISIIKLNQTLNFYVENVLLNKYAIINLSNKFHIKNEFISKGFLTNNKFLNKLEDKLFAQKELWIYLKEEQKYSTDSYSRYEDLILENNKKTKLDLITIGEKAQSFALKNKLNLIKHFDINQKNFSTILASVIKLLYIHNNYKKVKFVINSNKNLNNTFTILPIEDFDVDRMLNYDKNTHLNKLHEFAIIPDIDSFISTSIGIYLQNCVQAMVNESSFYAAKNGLVKVNKIIKDLDETILKVSRKIIKIKRENEIEEIVLLTKNNSSHTVFDKGDQYDK</sequence>
<gene>
    <name evidence="9" type="ORF">MOS_759</name>
</gene>
<dbReference type="InterPro" id="IPR035968">
    <property type="entry name" value="ATP_synth_F1_ATPase_gsu"/>
</dbReference>
<keyword evidence="3" id="KW-0813">Transport</keyword>
<evidence type="ECO:0000256" key="1">
    <source>
        <dbReference type="ARBA" id="ARBA00004170"/>
    </source>
</evidence>
<dbReference type="KEGG" id="mhs:MOS_759"/>
<dbReference type="Proteomes" id="UP000009399">
    <property type="component" value="Chromosome"/>
</dbReference>
<keyword evidence="6" id="KW-0472">Membrane</keyword>
<keyword evidence="8" id="KW-0066">ATP synthesis</keyword>
<dbReference type="RefSeq" id="WP_013302469.1">
    <property type="nucleotide sequence ID" value="NC_019552.1"/>
</dbReference>